<feature type="transmembrane region" description="Helical" evidence="1">
    <location>
        <begin position="101"/>
        <end position="122"/>
    </location>
</feature>
<protein>
    <recommendedName>
        <fullName evidence="4">DUF1640 domain-containing protein</fullName>
    </recommendedName>
</protein>
<name>A0A510UJX3_ALIFS</name>
<keyword evidence="1" id="KW-0812">Transmembrane</keyword>
<accession>A0A510UJX3</accession>
<reference evidence="2 3" key="1">
    <citation type="submission" date="2019-07" db="EMBL/GenBank/DDBJ databases">
        <title>Whole genome shotgun sequence of Aliivibrio fischeri NBRC 101058.</title>
        <authorList>
            <person name="Hosoyama A."/>
            <person name="Uohara A."/>
            <person name="Ohji S."/>
            <person name="Ichikawa N."/>
        </authorList>
    </citation>
    <scope>NUCLEOTIDE SEQUENCE [LARGE SCALE GENOMIC DNA]</scope>
    <source>
        <strain evidence="2 3">NBRC 101058</strain>
    </source>
</reference>
<evidence type="ECO:0008006" key="4">
    <source>
        <dbReference type="Google" id="ProtNLM"/>
    </source>
</evidence>
<organism evidence="2 3">
    <name type="scientific">Aliivibrio fischeri</name>
    <name type="common">Vibrio fischeri</name>
    <dbReference type="NCBI Taxonomy" id="668"/>
    <lineage>
        <taxon>Bacteria</taxon>
        <taxon>Pseudomonadati</taxon>
        <taxon>Pseudomonadota</taxon>
        <taxon>Gammaproteobacteria</taxon>
        <taxon>Vibrionales</taxon>
        <taxon>Vibrionaceae</taxon>
        <taxon>Aliivibrio</taxon>
    </lineage>
</organism>
<evidence type="ECO:0000313" key="2">
    <source>
        <dbReference type="EMBL" id="GEK13205.1"/>
    </source>
</evidence>
<sequence length="128" mass="14011">MSEAAAPIKLTPEQLISLVGHGVTQEQLDSARRELGEKIDNQDAKIDAVNRDLTVKIEAVNRDLTAKIDTVNKDLSIKIDNQNTKIDAKFDKLDAKIDSKFNLVLAFLLANVAGVVALGFWLGQNVVK</sequence>
<dbReference type="AlphaFoldDB" id="A0A510UJX3"/>
<gene>
    <name evidence="2" type="ORF">AFI02nite_12410</name>
</gene>
<dbReference type="EMBL" id="BJTZ01000005">
    <property type="protein sequence ID" value="GEK13205.1"/>
    <property type="molecule type" value="Genomic_DNA"/>
</dbReference>
<proteinExistence type="predicted"/>
<evidence type="ECO:0000313" key="3">
    <source>
        <dbReference type="Proteomes" id="UP000321787"/>
    </source>
</evidence>
<comment type="caution">
    <text evidence="2">The sequence shown here is derived from an EMBL/GenBank/DDBJ whole genome shotgun (WGS) entry which is preliminary data.</text>
</comment>
<keyword evidence="1" id="KW-1133">Transmembrane helix</keyword>
<evidence type="ECO:0000256" key="1">
    <source>
        <dbReference type="SAM" id="Phobius"/>
    </source>
</evidence>
<dbReference type="Proteomes" id="UP000321787">
    <property type="component" value="Unassembled WGS sequence"/>
</dbReference>
<keyword evidence="1" id="KW-0472">Membrane</keyword>
<dbReference type="RefSeq" id="WP_146862841.1">
    <property type="nucleotide sequence ID" value="NZ_BJTZ01000005.1"/>
</dbReference>